<dbReference type="EMBL" id="CAJMWR010001827">
    <property type="protein sequence ID" value="CAE6434970.1"/>
    <property type="molecule type" value="Genomic_DNA"/>
</dbReference>
<feature type="transmembrane region" description="Helical" evidence="15">
    <location>
        <begin position="664"/>
        <end position="684"/>
    </location>
</feature>
<proteinExistence type="inferred from homology"/>
<evidence type="ECO:0000259" key="16">
    <source>
        <dbReference type="PROSITE" id="PS50850"/>
    </source>
</evidence>
<feature type="transmembrane region" description="Helical" evidence="15">
    <location>
        <begin position="748"/>
        <end position="765"/>
    </location>
</feature>
<keyword evidence="15" id="KW-1133">Transmembrane helix</keyword>
<keyword evidence="7" id="KW-0808">Transferase</keyword>
<evidence type="ECO:0000256" key="15">
    <source>
        <dbReference type="SAM" id="Phobius"/>
    </source>
</evidence>
<accession>A0A8H3ASN7</accession>
<evidence type="ECO:0000256" key="5">
    <source>
        <dbReference type="ARBA" id="ARBA00012702"/>
    </source>
</evidence>
<feature type="domain" description="Major facilitator superfamily (MFS) profile" evidence="16">
    <location>
        <begin position="965"/>
        <end position="1431"/>
    </location>
</feature>
<feature type="transmembrane region" description="Helical" evidence="15">
    <location>
        <begin position="718"/>
        <end position="741"/>
    </location>
</feature>
<feature type="transmembrane region" description="Helical" evidence="15">
    <location>
        <begin position="1003"/>
        <end position="1025"/>
    </location>
</feature>
<organism evidence="17 18">
    <name type="scientific">Rhizoctonia solani</name>
    <dbReference type="NCBI Taxonomy" id="456999"/>
    <lineage>
        <taxon>Eukaryota</taxon>
        <taxon>Fungi</taxon>
        <taxon>Dikarya</taxon>
        <taxon>Basidiomycota</taxon>
        <taxon>Agaricomycotina</taxon>
        <taxon>Agaricomycetes</taxon>
        <taxon>Cantharellales</taxon>
        <taxon>Ceratobasidiaceae</taxon>
        <taxon>Rhizoctonia</taxon>
    </lineage>
</organism>
<comment type="similarity">
    <text evidence="3">Belongs to the protein prenyltransferase subunit alpha family.</text>
</comment>
<evidence type="ECO:0000256" key="8">
    <source>
        <dbReference type="ARBA" id="ARBA00022737"/>
    </source>
</evidence>
<feature type="transmembrane region" description="Helical" evidence="15">
    <location>
        <begin position="1136"/>
        <end position="1158"/>
    </location>
</feature>
<feature type="transmembrane region" description="Helical" evidence="15">
    <location>
        <begin position="771"/>
        <end position="794"/>
    </location>
</feature>
<dbReference type="Pfam" id="PF07690">
    <property type="entry name" value="MFS_1"/>
    <property type="match status" value="1"/>
</dbReference>
<name>A0A8H3ASN7_9AGAM</name>
<dbReference type="PROSITE" id="PS51147">
    <property type="entry name" value="PFTA"/>
    <property type="match status" value="5"/>
</dbReference>
<dbReference type="EC" id="2.5.1.58" evidence="5"/>
<evidence type="ECO:0000313" key="17">
    <source>
        <dbReference type="EMBL" id="CAE6434970.1"/>
    </source>
</evidence>
<dbReference type="GO" id="GO:0004660">
    <property type="term" value="F:protein farnesyltransferase activity"/>
    <property type="evidence" value="ECO:0007669"/>
    <property type="project" value="UniProtKB-EC"/>
</dbReference>
<dbReference type="PANTHER" id="PTHR11129">
    <property type="entry name" value="PROTEIN FARNESYLTRANSFERASE ALPHA SUBUNIT/RAB GERANYLGERANYL TRANSFERASE ALPHA SUBUNIT"/>
    <property type="match status" value="1"/>
</dbReference>
<evidence type="ECO:0000256" key="2">
    <source>
        <dbReference type="ARBA" id="ARBA00004141"/>
    </source>
</evidence>
<feature type="transmembrane region" description="Helical" evidence="15">
    <location>
        <begin position="1232"/>
        <end position="1254"/>
    </location>
</feature>
<comment type="subcellular location">
    <subcellularLocation>
        <location evidence="2">Membrane</location>
        <topology evidence="2">Multi-pass membrane protein</topology>
    </subcellularLocation>
</comment>
<dbReference type="SUPFAM" id="SSF103473">
    <property type="entry name" value="MFS general substrate transporter"/>
    <property type="match status" value="1"/>
</dbReference>
<evidence type="ECO:0000256" key="4">
    <source>
        <dbReference type="ARBA" id="ARBA00012700"/>
    </source>
</evidence>
<evidence type="ECO:0000256" key="3">
    <source>
        <dbReference type="ARBA" id="ARBA00006734"/>
    </source>
</evidence>
<dbReference type="GO" id="GO:0016020">
    <property type="term" value="C:membrane"/>
    <property type="evidence" value="ECO:0007669"/>
    <property type="project" value="UniProtKB-SubCell"/>
</dbReference>
<feature type="transmembrane region" description="Helical" evidence="15">
    <location>
        <begin position="444"/>
        <end position="465"/>
    </location>
</feature>
<evidence type="ECO:0000313" key="18">
    <source>
        <dbReference type="Proteomes" id="UP000663840"/>
    </source>
</evidence>
<evidence type="ECO:0000256" key="11">
    <source>
        <dbReference type="ARBA" id="ARBA00041392"/>
    </source>
</evidence>
<evidence type="ECO:0000256" key="10">
    <source>
        <dbReference type="ARBA" id="ARBA00040965"/>
    </source>
</evidence>
<dbReference type="InterPro" id="IPR002088">
    <property type="entry name" value="Prenyl_trans_a"/>
</dbReference>
<feature type="transmembrane region" description="Helical" evidence="15">
    <location>
        <begin position="1037"/>
        <end position="1055"/>
    </location>
</feature>
<dbReference type="PROSITE" id="PS50850">
    <property type="entry name" value="MFS"/>
    <property type="match status" value="1"/>
</dbReference>
<keyword evidence="15" id="KW-0812">Transmembrane</keyword>
<dbReference type="Gene3D" id="1.20.1250.20">
    <property type="entry name" value="MFS general substrate transporter like domains"/>
    <property type="match status" value="1"/>
</dbReference>
<feature type="transmembrane region" description="Helical" evidence="15">
    <location>
        <begin position="844"/>
        <end position="864"/>
    </location>
</feature>
<feature type="transmembrane region" description="Helical" evidence="15">
    <location>
        <begin position="1406"/>
        <end position="1426"/>
    </location>
</feature>
<evidence type="ECO:0000256" key="12">
    <source>
        <dbReference type="ARBA" id="ARBA00042436"/>
    </source>
</evidence>
<keyword evidence="9" id="KW-0460">Magnesium</keyword>
<reference evidence="17" key="1">
    <citation type="submission" date="2021-01" db="EMBL/GenBank/DDBJ databases">
        <authorList>
            <person name="Kaushik A."/>
        </authorList>
    </citation>
    <scope>NUCLEOTIDE SEQUENCE</scope>
    <source>
        <strain evidence="17">AG1-1A</strain>
    </source>
</reference>
<dbReference type="Proteomes" id="UP000663840">
    <property type="component" value="Unassembled WGS sequence"/>
</dbReference>
<gene>
    <name evidence="17" type="ORF">RDB_LOCUS70248</name>
</gene>
<evidence type="ECO:0000256" key="13">
    <source>
        <dbReference type="ARBA" id="ARBA00043086"/>
    </source>
</evidence>
<feature type="transmembrane region" description="Helical" evidence="15">
    <location>
        <begin position="541"/>
        <end position="560"/>
    </location>
</feature>
<comment type="caution">
    <text evidence="17">The sequence shown here is derived from an EMBL/GenBank/DDBJ whole genome shotgun (WGS) entry which is preliminary data.</text>
</comment>
<evidence type="ECO:0000256" key="7">
    <source>
        <dbReference type="ARBA" id="ARBA00022679"/>
    </source>
</evidence>
<dbReference type="GO" id="GO:0005965">
    <property type="term" value="C:protein farnesyltransferase complex"/>
    <property type="evidence" value="ECO:0007669"/>
    <property type="project" value="TreeGrafter"/>
</dbReference>
<evidence type="ECO:0000256" key="1">
    <source>
        <dbReference type="ARBA" id="ARBA00001946"/>
    </source>
</evidence>
<dbReference type="GO" id="GO:0022857">
    <property type="term" value="F:transmembrane transporter activity"/>
    <property type="evidence" value="ECO:0007669"/>
    <property type="project" value="InterPro"/>
</dbReference>
<keyword evidence="15" id="KW-0472">Membrane</keyword>
<feature type="transmembrane region" description="Helical" evidence="15">
    <location>
        <begin position="503"/>
        <end position="521"/>
    </location>
</feature>
<dbReference type="Gene3D" id="1.25.40.120">
    <property type="entry name" value="Protein prenylyltransferase"/>
    <property type="match status" value="1"/>
</dbReference>
<feature type="transmembrane region" description="Helical" evidence="15">
    <location>
        <begin position="1303"/>
        <end position="1321"/>
    </location>
</feature>
<feature type="transmembrane region" description="Helical" evidence="15">
    <location>
        <begin position="1333"/>
        <end position="1355"/>
    </location>
</feature>
<feature type="transmembrane region" description="Helical" evidence="15">
    <location>
        <begin position="621"/>
        <end position="643"/>
    </location>
</feature>
<dbReference type="GO" id="GO:0004662">
    <property type="term" value="F:CAAX-protein geranylgeranyltransferase activity"/>
    <property type="evidence" value="ECO:0007669"/>
    <property type="project" value="UniProtKB-EC"/>
</dbReference>
<feature type="transmembrane region" description="Helical" evidence="15">
    <location>
        <begin position="1061"/>
        <end position="1081"/>
    </location>
</feature>
<dbReference type="PANTHER" id="PTHR11129:SF1">
    <property type="entry name" value="PROTEIN FARNESYLTRANSFERASE_GERANYLGERANYLTRANSFERASE TYPE-1 SUBUNIT ALPHA"/>
    <property type="match status" value="1"/>
</dbReference>
<comment type="cofactor">
    <cofactor evidence="1">
        <name>Mg(2+)</name>
        <dbReference type="ChEBI" id="CHEBI:18420"/>
    </cofactor>
</comment>
<keyword evidence="8" id="KW-0677">Repeat</keyword>
<evidence type="ECO:0000256" key="14">
    <source>
        <dbReference type="ARBA" id="ARBA00043219"/>
    </source>
</evidence>
<dbReference type="SUPFAM" id="SSF48439">
    <property type="entry name" value="Protein prenylyltransferase"/>
    <property type="match status" value="1"/>
</dbReference>
<protein>
    <recommendedName>
        <fullName evidence="10">Protein farnesyltransferase/geranylgeranyltransferase type-1 subunit alpha</fullName>
        <ecNumber evidence="5">2.5.1.58</ecNumber>
        <ecNumber evidence="4">2.5.1.59</ecNumber>
    </recommendedName>
    <alternativeName>
        <fullName evidence="13">CAAX farnesyltransferase subunit alpha</fullName>
    </alternativeName>
    <alternativeName>
        <fullName evidence="12">FTase-alpha</fullName>
    </alternativeName>
    <alternativeName>
        <fullName evidence="11">Ras proteins prenyltransferase subunit alpha</fullName>
    </alternativeName>
    <alternativeName>
        <fullName evidence="14">Type I protein geranyl-geranyltransferase subunit alpha</fullName>
    </alternativeName>
</protein>
<feature type="transmembrane region" description="Helical" evidence="15">
    <location>
        <begin position="966"/>
        <end position="991"/>
    </location>
</feature>
<sequence length="1443" mass="159515">MATSVFDAAKLPYSVRQDWSDLTPIPQHEPGFAPLCPIMYSNEYRDAMDYFRALVQAGEHSKRGLELTEHLINLNPAHYSVWQYRWETLLELNSPLEEELEWSDEVVRRFIKNYQGWHHRRLLITKLRNPKSELSFISAALKQDSKNYHTWAYRQWLLAEFNLPELWAGELGYVEELLDEDFRNNSAWHHRYFLVFGSGVRQGEEDREAIIRRELTFTKQKIAIAPNNPSAWNYLRGVLEHGRLPFSNERLFVELYVVSKEPSDPLVPRSTLSEAADDVVDLDNPGPSAQAELPVPLAIEFLGDIAEEEGDKEKAIGAFTSGSTEASSTALVGAQLFSPGLILQQLVADNLVIVLIYKACRRDIRKVRIRLLQFESDALLGLWPDDEEAPVTPTTANIERTSSAASNAPALPPRLIIPLLISPCLKLGTTYIPRAVDLAGPVPALVGLAGMALLSAFTSQVWVLLGRYVSRWTIEEIVAEAIIRNPGRRGSPKDKWKRRVRKGIRGLVCLTALLLCAMYLHESAHLLQAALPFETNHATQAGTTVIFAAFLVPLVAASSLGERKILWSNFLSIVLQFVIAIVGVAHYFHSQDESKHGHAGTKRALPKFTRSHTEAGTWETISILSFAFANQLLALPLYTALATNFAAKPTFAPRPRTRRMITSFPMLLLVSTIISVALTVPLILAPLTKHAAPPDPAAIPTVPFRPPLRETVSRKLEAAIPTIQVFALLLAIPPLFAGVIVPRIRQRAYRWILFFSSVLLAAVIPGRRAGLSGLAMTLSLLTCYVFPALLHAIFHGLRRPRSILFTHSNVPAITSSEPGNSQDPEILLQHKERSLQRRRLARRVLWDIGVWAVLGPVGLAATVWTAGRTVSNVLPQGRTDSFMYSYISALVSDQLGFRAAMSVTHAAYLPEEEPLNFDTESLPEARDRDELSSCPSTVVASPAASIKLDASPPAKDIVTPLPMGRFAILLMLNAVFPLSFEVIYPFVNAMIVEIGVTNDPERVGFYSGLVESIFSLMGFIMILPCGYLSDRFGRKPVILLGFAGLAVSMTSFGLSKTLAGMIASRCIGGGLGASWAAIKVMTGEMTDRSNQDLAFSLLQMTYRLGQIAGLPLGGLLAHPEQRFSWFRTAFWAEYPYLLPCLVGSAFAIFSVIPGFIYIEETLPSKRRQRKKINKRATSYGSTDSSVSTTSTLVDSREQSVCAQEPIDIEGVEKVVKPQPSWRSVMTPAIWSLLFNNALMCFASEMVFSIFPLFAYTPIASGGLGMSEAKIGSEMAVRSIVQVTLMLGYSKLIRKIGKLRIYQLAMVAWIITILCFPVLNWAVRAHSLGAESMLFEGCLFAFYVIWSIGFCWVASASLVNDVAPSAEALSLTTGISQMTLVFPQAVSPALGNSLFAASVHQDILGGHLVWIVMLAMTTFGWAHSLTLTTSTHDWRENLNDDDDE</sequence>
<dbReference type="EC" id="2.5.1.59" evidence="4"/>
<keyword evidence="6" id="KW-0637">Prenyltransferase</keyword>
<dbReference type="InterPro" id="IPR036259">
    <property type="entry name" value="MFS_trans_sf"/>
</dbReference>
<feature type="transmembrane region" description="Helical" evidence="15">
    <location>
        <begin position="567"/>
        <end position="588"/>
    </location>
</feature>
<evidence type="ECO:0000256" key="6">
    <source>
        <dbReference type="ARBA" id="ARBA00022602"/>
    </source>
</evidence>
<dbReference type="InterPro" id="IPR020846">
    <property type="entry name" value="MFS_dom"/>
</dbReference>
<dbReference type="GO" id="GO:0005953">
    <property type="term" value="C:CAAX-protein geranylgeranyltransferase complex"/>
    <property type="evidence" value="ECO:0007669"/>
    <property type="project" value="TreeGrafter"/>
</dbReference>
<dbReference type="InterPro" id="IPR011701">
    <property type="entry name" value="MFS"/>
</dbReference>
<dbReference type="Pfam" id="PF01239">
    <property type="entry name" value="PPTA"/>
    <property type="match status" value="5"/>
</dbReference>
<evidence type="ECO:0000256" key="9">
    <source>
        <dbReference type="ARBA" id="ARBA00022842"/>
    </source>
</evidence>